<protein>
    <submittedName>
        <fullName evidence="1">Uncharacterized protein</fullName>
    </submittedName>
</protein>
<sequence length="117" mass="13380">MHAIDSITHAWDKTWTTTYRDIKPNTCRSLDHVLNSAEVRPDASADEIPAVPWQNDILGSHLHLVRFLQDTEVIGAEPDGKRRTLENTLDSNMRSTIQAAFLTDSWSVRMISIRPRR</sequence>
<evidence type="ECO:0000313" key="2">
    <source>
        <dbReference type="Proteomes" id="UP001391051"/>
    </source>
</evidence>
<dbReference type="Proteomes" id="UP001391051">
    <property type="component" value="Unassembled WGS sequence"/>
</dbReference>
<reference evidence="1 2" key="1">
    <citation type="submission" date="2023-01" db="EMBL/GenBank/DDBJ databases">
        <title>Analysis of 21 Apiospora genomes using comparative genomics revels a genus with tremendous synthesis potential of carbohydrate active enzymes and secondary metabolites.</title>
        <authorList>
            <person name="Sorensen T."/>
        </authorList>
    </citation>
    <scope>NUCLEOTIDE SEQUENCE [LARGE SCALE GENOMIC DNA]</scope>
    <source>
        <strain evidence="1 2">CBS 24483</strain>
    </source>
</reference>
<organism evidence="1 2">
    <name type="scientific">Apiospora aurea</name>
    <dbReference type="NCBI Taxonomy" id="335848"/>
    <lineage>
        <taxon>Eukaryota</taxon>
        <taxon>Fungi</taxon>
        <taxon>Dikarya</taxon>
        <taxon>Ascomycota</taxon>
        <taxon>Pezizomycotina</taxon>
        <taxon>Sordariomycetes</taxon>
        <taxon>Xylariomycetidae</taxon>
        <taxon>Amphisphaeriales</taxon>
        <taxon>Apiosporaceae</taxon>
        <taxon>Apiospora</taxon>
    </lineage>
</organism>
<dbReference type="EMBL" id="JAQQWE010000008">
    <property type="protein sequence ID" value="KAK7943971.1"/>
    <property type="molecule type" value="Genomic_DNA"/>
</dbReference>
<dbReference type="GeneID" id="92082368"/>
<proteinExistence type="predicted"/>
<gene>
    <name evidence="1" type="ORF">PG986_013084</name>
</gene>
<dbReference type="RefSeq" id="XP_066696002.1">
    <property type="nucleotide sequence ID" value="XM_066849306.1"/>
</dbReference>
<accession>A0ABR1Q312</accession>
<comment type="caution">
    <text evidence="1">The sequence shown here is derived from an EMBL/GenBank/DDBJ whole genome shotgun (WGS) entry which is preliminary data.</text>
</comment>
<name>A0ABR1Q312_9PEZI</name>
<keyword evidence="2" id="KW-1185">Reference proteome</keyword>
<evidence type="ECO:0000313" key="1">
    <source>
        <dbReference type="EMBL" id="KAK7943971.1"/>
    </source>
</evidence>